<dbReference type="PANTHER" id="PTHR11709:SF394">
    <property type="entry name" value="FI03373P-RELATED"/>
    <property type="match status" value="1"/>
</dbReference>
<proteinExistence type="inferred from homology"/>
<dbReference type="EMBL" id="CADCUE010000025">
    <property type="protein sequence ID" value="CAA9313283.1"/>
    <property type="molecule type" value="Genomic_DNA"/>
</dbReference>
<organism evidence="16">
    <name type="scientific">uncultured Frankineae bacterium</name>
    <dbReference type="NCBI Taxonomy" id="437475"/>
    <lineage>
        <taxon>Bacteria</taxon>
        <taxon>Bacillati</taxon>
        <taxon>Actinomycetota</taxon>
        <taxon>Actinomycetes</taxon>
        <taxon>Frankiales</taxon>
        <taxon>environmental samples</taxon>
    </lineage>
</organism>
<feature type="binding site" description="type 1 copper site" evidence="12">
    <location>
        <position position="165"/>
    </location>
    <ligand>
        <name>Cu cation</name>
        <dbReference type="ChEBI" id="CHEBI:23378"/>
        <label>1</label>
    </ligand>
</feature>
<evidence type="ECO:0000313" key="16">
    <source>
        <dbReference type="EMBL" id="CAA9313283.1"/>
    </source>
</evidence>
<feature type="binding site" description="type 1 copper site" evidence="12">
    <location>
        <position position="343"/>
    </location>
    <ligand>
        <name>Cu cation</name>
        <dbReference type="ChEBI" id="CHEBI:23378"/>
        <label>1</label>
    </ligand>
</feature>
<evidence type="ECO:0000259" key="14">
    <source>
        <dbReference type="Pfam" id="PF07731"/>
    </source>
</evidence>
<dbReference type="SUPFAM" id="SSF49503">
    <property type="entry name" value="Cupredoxins"/>
    <property type="match status" value="2"/>
</dbReference>
<feature type="binding site" description="type 1 copper site" evidence="12">
    <location>
        <position position="205"/>
    </location>
    <ligand>
        <name>Cu cation</name>
        <dbReference type="ChEBI" id="CHEBI:23378"/>
        <label>1</label>
    </ligand>
</feature>
<dbReference type="Pfam" id="PF07731">
    <property type="entry name" value="Cu-oxidase_2"/>
    <property type="match status" value="1"/>
</dbReference>
<accession>A0A6J4KSX0</accession>
<sequence length="360" mass="39152">MAGGRPSRRRFLLGGAAGSAGLALGARGLLDVAPAGASAPAHGPGHATGGGGRPRAEHGGHGGGVEGATFRRGSTVDHEANGFHPSEVLRDFDPGTTSRLPDGRVLREWEVFASDEDIEVAPGVLFPAWTFNSRVPGPTLRCTEGDRLRVHFTNGSAHPHTMHFHGIHPAEMDGVPGVGPGVIAPGETVTYEFDAEPFGVHLYHCHVSPLAEHIARGMYGTFIIDPKQGRPPADEMIMVMHGYNTTFDGEGNQLYAVNGIPFHYMHEPIRVQRDELVRIYLVNILEYDPINSFHLHGNFFDYYPTGTRLEPSELTDTVVQGQGQRGICEVRFPHPGQYMFHAHKTEFADLGWMGMFEVAP</sequence>
<evidence type="ECO:0000256" key="7">
    <source>
        <dbReference type="ARBA" id="ARBA00022723"/>
    </source>
</evidence>
<dbReference type="InterPro" id="IPR011707">
    <property type="entry name" value="Cu-oxidase-like_N"/>
</dbReference>
<comment type="cofactor">
    <cofactor evidence="1 12">
        <name>Cu(+)</name>
        <dbReference type="ChEBI" id="CHEBI:49552"/>
    </cofactor>
</comment>
<feature type="binding site" description="type 1 copper site" evidence="12">
    <location>
        <position position="218"/>
    </location>
    <ligand>
        <name>Cu cation</name>
        <dbReference type="ChEBI" id="CHEBI:23378"/>
        <label>1</label>
    </ligand>
</feature>
<dbReference type="InterPro" id="IPR008972">
    <property type="entry name" value="Cupredoxin"/>
</dbReference>
<feature type="binding site" description="type 1 copper site" evidence="12">
    <location>
        <position position="160"/>
    </location>
    <ligand>
        <name>Cu cation</name>
        <dbReference type="ChEBI" id="CHEBI:23378"/>
        <label>1</label>
    </ligand>
</feature>
<keyword evidence="10 12" id="KW-0186">Copper</keyword>
<comment type="similarity">
    <text evidence="3">Belongs to the multicopper oxidase family.</text>
</comment>
<dbReference type="PANTHER" id="PTHR11709">
    <property type="entry name" value="MULTI-COPPER OXIDASE"/>
    <property type="match status" value="1"/>
</dbReference>
<dbReference type="InterPro" id="IPR006311">
    <property type="entry name" value="TAT_signal"/>
</dbReference>
<dbReference type="PROSITE" id="PS51318">
    <property type="entry name" value="TAT"/>
    <property type="match status" value="1"/>
</dbReference>
<keyword evidence="8" id="KW-0677">Repeat</keyword>
<evidence type="ECO:0000256" key="13">
    <source>
        <dbReference type="SAM" id="MobiDB-lite"/>
    </source>
</evidence>
<gene>
    <name evidence="16" type="ORF">AVDCRST_MAG16-314</name>
</gene>
<evidence type="ECO:0000256" key="11">
    <source>
        <dbReference type="ARBA" id="ARBA00049340"/>
    </source>
</evidence>
<evidence type="ECO:0000256" key="3">
    <source>
        <dbReference type="ARBA" id="ARBA00010609"/>
    </source>
</evidence>
<evidence type="ECO:0000256" key="5">
    <source>
        <dbReference type="ARBA" id="ARBA00011882"/>
    </source>
</evidence>
<dbReference type="AlphaFoldDB" id="A0A6J4KSX0"/>
<keyword evidence="7 12" id="KW-0479">Metal-binding</keyword>
<feature type="domain" description="Plastocyanin-like" evidence="14">
    <location>
        <begin position="249"/>
        <end position="359"/>
    </location>
</feature>
<dbReference type="InterPro" id="IPR045087">
    <property type="entry name" value="Cu-oxidase_fam"/>
</dbReference>
<protein>
    <recommendedName>
        <fullName evidence="6">Copper-containing nitrite reductase</fullName>
        <ecNumber evidence="5">1.7.2.1</ecNumber>
    </recommendedName>
</protein>
<feature type="compositionally biased region" description="Basic and acidic residues" evidence="13">
    <location>
        <begin position="74"/>
        <end position="93"/>
    </location>
</feature>
<feature type="region of interest" description="Disordered" evidence="13">
    <location>
        <begin position="36"/>
        <end position="97"/>
    </location>
</feature>
<dbReference type="EC" id="1.7.2.1" evidence="5"/>
<evidence type="ECO:0000256" key="6">
    <source>
        <dbReference type="ARBA" id="ARBA00017290"/>
    </source>
</evidence>
<evidence type="ECO:0000256" key="2">
    <source>
        <dbReference type="ARBA" id="ARBA00001973"/>
    </source>
</evidence>
<reference evidence="16" key="1">
    <citation type="submission" date="2020-02" db="EMBL/GenBank/DDBJ databases">
        <authorList>
            <person name="Meier V. D."/>
        </authorList>
    </citation>
    <scope>NUCLEOTIDE SEQUENCE</scope>
    <source>
        <strain evidence="16">AVDCRST_MAG16</strain>
    </source>
</reference>
<dbReference type="Pfam" id="PF07732">
    <property type="entry name" value="Cu-oxidase_3"/>
    <property type="match status" value="1"/>
</dbReference>
<comment type="cofactor">
    <cofactor evidence="2 12">
        <name>Cu(2+)</name>
        <dbReference type="ChEBI" id="CHEBI:29036"/>
    </cofactor>
</comment>
<feature type="compositionally biased region" description="Low complexity" evidence="13">
    <location>
        <begin position="36"/>
        <end position="45"/>
    </location>
</feature>
<evidence type="ECO:0000256" key="8">
    <source>
        <dbReference type="ARBA" id="ARBA00022737"/>
    </source>
</evidence>
<feature type="binding site" description="type 1 copper site" evidence="12">
    <location>
        <position position="213"/>
    </location>
    <ligand>
        <name>Cu cation</name>
        <dbReference type="ChEBI" id="CHEBI:23378"/>
        <label>1</label>
    </ligand>
</feature>
<name>A0A6J4KSX0_9ACTN</name>
<evidence type="ECO:0000256" key="1">
    <source>
        <dbReference type="ARBA" id="ARBA00001960"/>
    </source>
</evidence>
<feature type="domain" description="Plastocyanin-like" evidence="15">
    <location>
        <begin position="123"/>
        <end position="228"/>
    </location>
</feature>
<dbReference type="GO" id="GO:0005507">
    <property type="term" value="F:copper ion binding"/>
    <property type="evidence" value="ECO:0007669"/>
    <property type="project" value="InterPro"/>
</dbReference>
<feature type="binding site" description="type 1 copper site" evidence="12">
    <location>
        <position position="204"/>
    </location>
    <ligand>
        <name>Cu cation</name>
        <dbReference type="ChEBI" id="CHEBI:23378"/>
        <label>1</label>
    </ligand>
</feature>
<keyword evidence="9" id="KW-0560">Oxidoreductase</keyword>
<evidence type="ECO:0000259" key="15">
    <source>
        <dbReference type="Pfam" id="PF07732"/>
    </source>
</evidence>
<evidence type="ECO:0000256" key="4">
    <source>
        <dbReference type="ARBA" id="ARBA00011233"/>
    </source>
</evidence>
<dbReference type="InterPro" id="IPR001287">
    <property type="entry name" value="NO2-reductase_Cu"/>
</dbReference>
<evidence type="ECO:0000256" key="10">
    <source>
        <dbReference type="ARBA" id="ARBA00023008"/>
    </source>
</evidence>
<dbReference type="PRINTS" id="PR00695">
    <property type="entry name" value="CUNO2RDTASE"/>
</dbReference>
<comment type="catalytic activity">
    <reaction evidence="11">
        <text>nitric oxide + Fe(III)-[cytochrome c] + H2O = Fe(II)-[cytochrome c] + nitrite + 2 H(+)</text>
        <dbReference type="Rhea" id="RHEA:15233"/>
        <dbReference type="Rhea" id="RHEA-COMP:10350"/>
        <dbReference type="Rhea" id="RHEA-COMP:14399"/>
        <dbReference type="ChEBI" id="CHEBI:15377"/>
        <dbReference type="ChEBI" id="CHEBI:15378"/>
        <dbReference type="ChEBI" id="CHEBI:16301"/>
        <dbReference type="ChEBI" id="CHEBI:16480"/>
        <dbReference type="ChEBI" id="CHEBI:29033"/>
        <dbReference type="ChEBI" id="CHEBI:29034"/>
        <dbReference type="EC" id="1.7.2.1"/>
    </reaction>
</comment>
<dbReference type="CDD" id="cd11024">
    <property type="entry name" value="CuRO_1_2DMCO_NIR_like"/>
    <property type="match status" value="1"/>
</dbReference>
<dbReference type="Gene3D" id="2.60.40.420">
    <property type="entry name" value="Cupredoxins - blue copper proteins"/>
    <property type="match status" value="2"/>
</dbReference>
<dbReference type="InterPro" id="IPR011706">
    <property type="entry name" value="Cu-oxidase_C"/>
</dbReference>
<dbReference type="GO" id="GO:0050421">
    <property type="term" value="F:nitrite reductase (NO-forming) activity"/>
    <property type="evidence" value="ECO:0007669"/>
    <property type="project" value="UniProtKB-EC"/>
</dbReference>
<evidence type="ECO:0000256" key="12">
    <source>
        <dbReference type="PIRSR" id="PIRSR601287-1"/>
    </source>
</evidence>
<evidence type="ECO:0000256" key="9">
    <source>
        <dbReference type="ARBA" id="ARBA00023002"/>
    </source>
</evidence>
<comment type="subunit">
    <text evidence="4">Homotrimer.</text>
</comment>